<comment type="subunit">
    <text evidence="16">Homodimer. Homodimerization is essential for its catalytic activity and protein stability. Interacts (via ANK repeats) with BLMH.</text>
</comment>
<dbReference type="EC" id="3.6.1.22" evidence="5"/>
<keyword evidence="23" id="KW-1185">Reference proteome</keyword>
<keyword evidence="10" id="KW-0520">NAD</keyword>
<keyword evidence="20" id="KW-0040">ANK repeat</keyword>
<evidence type="ECO:0000256" key="5">
    <source>
        <dbReference type="ARBA" id="ARBA00012381"/>
    </source>
</evidence>
<dbReference type="GO" id="GO:0035529">
    <property type="term" value="F:NADH pyrophosphatase activity"/>
    <property type="evidence" value="ECO:0007669"/>
    <property type="project" value="TreeGrafter"/>
</dbReference>
<comment type="subcellular location">
    <subcellularLocation>
        <location evidence="3">Cytoplasmic granule</location>
    </subcellularLocation>
</comment>
<dbReference type="PROSITE" id="PS50088">
    <property type="entry name" value="ANK_REPEAT"/>
    <property type="match status" value="1"/>
</dbReference>
<reference evidence="22 23" key="1">
    <citation type="journal article" date="2018" name="Nat. Ecol. Evol.">
        <title>Shark genomes provide insights into elasmobranch evolution and the origin of vertebrates.</title>
        <authorList>
            <person name="Hara Y"/>
            <person name="Yamaguchi K"/>
            <person name="Onimaru K"/>
            <person name="Kadota M"/>
            <person name="Koyanagi M"/>
            <person name="Keeley SD"/>
            <person name="Tatsumi K"/>
            <person name="Tanaka K"/>
            <person name="Motone F"/>
            <person name="Kageyama Y"/>
            <person name="Nozu R"/>
            <person name="Adachi N"/>
            <person name="Nishimura O"/>
            <person name="Nakagawa R"/>
            <person name="Tanegashima C"/>
            <person name="Kiyatake I"/>
            <person name="Matsumoto R"/>
            <person name="Murakumo K"/>
            <person name="Nishida K"/>
            <person name="Terakita A"/>
            <person name="Kuratani S"/>
            <person name="Sato K"/>
            <person name="Hyodo S Kuraku.S."/>
        </authorList>
    </citation>
    <scope>NUCLEOTIDE SEQUENCE [LARGE SCALE GENOMIC DNA]</scope>
</reference>
<sequence length="506" mass="56840">MAAIAMRKYCNKFCKNYNSPLVRFHIDILTVPRSLIFHARFLLLGEIQMAEVENNPEKEMITQFHMNAAAGNAAKLSTMLNYSTSLINKMDEKGWTALMYASRNGHFEVTQLLLEKGCDTSISNKSGQTAVDIAEFWGHKHIADLLANPKSDVRSKMWCDGPEENENYFGRTLLNRLSVKRTNSNWIKNKQIQPTTVYIVFSNLSPLVISAKCEDSGKTGIHLCRLQYEDVEQLLVKPEVTSVFLGAELQSETCAKFALGSALAEDDGLIAWFAVNAEFIAPENFRVKYPDCCFLQPLILYLLNFSKEEAGVVAQARSVLAWHSRYKFCPTCGGSTEVQDSGYKKICLQKNCPSLQGIHNTCYPRVDPVVMMLVIHPDGNNCLLGRQKRFPPGMFSCLAGFIEPGETIEDAVRREVAEETAVKVGNVQYVSSQPWPMPSSLMIGCQAIAVTTEIIVDQKEIVDARWFSRQQITEILTHENHPISIPPQQTIAHTLIKKWLVKNAHL</sequence>
<dbReference type="NCBIfam" id="NF001299">
    <property type="entry name" value="PRK00241.1"/>
    <property type="match status" value="1"/>
</dbReference>
<feature type="domain" description="Nudix hydrolase" evidence="21">
    <location>
        <begin position="364"/>
        <end position="489"/>
    </location>
</feature>
<dbReference type="Gene3D" id="3.90.79.20">
    <property type="match status" value="1"/>
</dbReference>
<dbReference type="PANTHER" id="PTHR42904">
    <property type="entry name" value="NUDIX HYDROLASE, NUDC SUBFAMILY"/>
    <property type="match status" value="1"/>
</dbReference>
<evidence type="ECO:0000256" key="18">
    <source>
        <dbReference type="ARBA" id="ARBA00049196"/>
    </source>
</evidence>
<comment type="catalytic activity">
    <reaction evidence="18">
        <text>NAD(+) + H2O = beta-nicotinamide D-ribonucleotide + AMP + 2 H(+)</text>
        <dbReference type="Rhea" id="RHEA:11800"/>
        <dbReference type="ChEBI" id="CHEBI:14649"/>
        <dbReference type="ChEBI" id="CHEBI:15377"/>
        <dbReference type="ChEBI" id="CHEBI:15378"/>
        <dbReference type="ChEBI" id="CHEBI:57540"/>
        <dbReference type="ChEBI" id="CHEBI:456215"/>
        <dbReference type="EC" id="3.6.1.22"/>
    </reaction>
    <physiologicalReaction direction="left-to-right" evidence="18">
        <dbReference type="Rhea" id="RHEA:11801"/>
    </physiologicalReaction>
</comment>
<dbReference type="Proteomes" id="UP000287033">
    <property type="component" value="Unassembled WGS sequence"/>
</dbReference>
<evidence type="ECO:0000256" key="20">
    <source>
        <dbReference type="PROSITE-ProRule" id="PRU00023"/>
    </source>
</evidence>
<evidence type="ECO:0000256" key="19">
    <source>
        <dbReference type="ARBA" id="ARBA00049264"/>
    </source>
</evidence>
<dbReference type="InterPro" id="IPR049734">
    <property type="entry name" value="NudC-like_C"/>
</dbReference>
<dbReference type="Pfam" id="PF00293">
    <property type="entry name" value="NUDIX"/>
    <property type="match status" value="1"/>
</dbReference>
<dbReference type="FunFam" id="1.25.40.20:FF:000167">
    <property type="entry name" value="peroxisomal NADH pyrophosphatase NUDT12"/>
    <property type="match status" value="1"/>
</dbReference>
<dbReference type="InterPro" id="IPR002110">
    <property type="entry name" value="Ankyrin_rpt"/>
</dbReference>
<evidence type="ECO:0000256" key="2">
    <source>
        <dbReference type="ARBA" id="ARBA00001947"/>
    </source>
</evidence>
<evidence type="ECO:0000256" key="17">
    <source>
        <dbReference type="ARBA" id="ARBA00047501"/>
    </source>
</evidence>
<dbReference type="PROSITE" id="PS51462">
    <property type="entry name" value="NUDIX"/>
    <property type="match status" value="1"/>
</dbReference>
<dbReference type="FunFam" id="3.90.79.10:FF:000023">
    <property type="entry name" value="Peroxisomal NADH pyrophosphatase NUDT12"/>
    <property type="match status" value="1"/>
</dbReference>
<evidence type="ECO:0000313" key="22">
    <source>
        <dbReference type="EMBL" id="GCC30035.1"/>
    </source>
</evidence>
<evidence type="ECO:0000256" key="9">
    <source>
        <dbReference type="ARBA" id="ARBA00022857"/>
    </source>
</evidence>
<evidence type="ECO:0000256" key="14">
    <source>
        <dbReference type="ARBA" id="ARBA00031178"/>
    </source>
</evidence>
<comment type="catalytic activity">
    <reaction evidence="19">
        <text>NADH + H2O = reduced beta-nicotinamide D-ribonucleotide + AMP + 2 H(+)</text>
        <dbReference type="Rhea" id="RHEA:48868"/>
        <dbReference type="ChEBI" id="CHEBI:15377"/>
        <dbReference type="ChEBI" id="CHEBI:15378"/>
        <dbReference type="ChEBI" id="CHEBI:57945"/>
        <dbReference type="ChEBI" id="CHEBI:90832"/>
        <dbReference type="ChEBI" id="CHEBI:456215"/>
        <dbReference type="EC" id="3.6.1.22"/>
    </reaction>
    <physiologicalReaction direction="left-to-right" evidence="19">
        <dbReference type="Rhea" id="RHEA:48869"/>
    </physiologicalReaction>
</comment>
<dbReference type="SUPFAM" id="SSF48403">
    <property type="entry name" value="Ankyrin repeat"/>
    <property type="match status" value="1"/>
</dbReference>
<evidence type="ECO:0000256" key="3">
    <source>
        <dbReference type="ARBA" id="ARBA00004463"/>
    </source>
</evidence>
<comment type="cofactor">
    <cofactor evidence="1">
        <name>Mg(2+)</name>
        <dbReference type="ChEBI" id="CHEBI:18420"/>
    </cofactor>
</comment>
<dbReference type="InterPro" id="IPR015797">
    <property type="entry name" value="NUDIX_hydrolase-like_dom_sf"/>
</dbReference>
<name>A0A401SI61_CHIPU</name>
<evidence type="ECO:0000256" key="8">
    <source>
        <dbReference type="ARBA" id="ARBA00022842"/>
    </source>
</evidence>
<dbReference type="OMA" id="CNTRTTL"/>
<evidence type="ECO:0000259" key="21">
    <source>
        <dbReference type="PROSITE" id="PS51462"/>
    </source>
</evidence>
<dbReference type="GO" id="GO:0005829">
    <property type="term" value="C:cytosol"/>
    <property type="evidence" value="ECO:0007669"/>
    <property type="project" value="TreeGrafter"/>
</dbReference>
<evidence type="ECO:0000256" key="15">
    <source>
        <dbReference type="ARBA" id="ARBA00045837"/>
    </source>
</evidence>
<evidence type="ECO:0000256" key="11">
    <source>
        <dbReference type="ARBA" id="ARBA00023679"/>
    </source>
</evidence>
<comment type="catalytic activity">
    <reaction evidence="11">
        <text>a 5'-end NAD(+)-phospho-ribonucleoside in mRNA + H2O = a 5'-end phospho-adenosine-phospho-ribonucleoside in mRNA + beta-nicotinamide D-ribonucleotide + 2 H(+)</text>
        <dbReference type="Rhea" id="RHEA:60876"/>
        <dbReference type="Rhea" id="RHEA-COMP:15698"/>
        <dbReference type="Rhea" id="RHEA-COMP:15719"/>
        <dbReference type="ChEBI" id="CHEBI:14649"/>
        <dbReference type="ChEBI" id="CHEBI:15377"/>
        <dbReference type="ChEBI" id="CHEBI:15378"/>
        <dbReference type="ChEBI" id="CHEBI:144029"/>
        <dbReference type="ChEBI" id="CHEBI:144051"/>
    </reaction>
    <physiologicalReaction direction="left-to-right" evidence="11">
        <dbReference type="Rhea" id="RHEA:60877"/>
    </physiologicalReaction>
</comment>
<evidence type="ECO:0000256" key="1">
    <source>
        <dbReference type="ARBA" id="ARBA00001946"/>
    </source>
</evidence>
<evidence type="ECO:0000256" key="4">
    <source>
        <dbReference type="ARBA" id="ARBA00009595"/>
    </source>
</evidence>
<dbReference type="InterPro" id="IPR015375">
    <property type="entry name" value="NADH_PPase-like_N"/>
</dbReference>
<dbReference type="GO" id="GO:0046872">
    <property type="term" value="F:metal ion binding"/>
    <property type="evidence" value="ECO:0007669"/>
    <property type="project" value="UniProtKB-KW"/>
</dbReference>
<dbReference type="PANTHER" id="PTHR42904:SF6">
    <property type="entry name" value="NAD-CAPPED RNA HYDROLASE NUDT12"/>
    <property type="match status" value="1"/>
</dbReference>
<comment type="similarity">
    <text evidence="4">Belongs to the Nudix hydrolase family. NudC subfamily.</text>
</comment>
<keyword evidence="9" id="KW-0521">NADP</keyword>
<gene>
    <name evidence="22" type="ORF">chiPu_0008479</name>
</gene>
<dbReference type="EMBL" id="BEZZ01000279">
    <property type="protein sequence ID" value="GCC30035.1"/>
    <property type="molecule type" value="Genomic_DNA"/>
</dbReference>
<keyword evidence="6" id="KW-0479">Metal-binding</keyword>
<dbReference type="GO" id="GO:0006742">
    <property type="term" value="P:NADP+ catabolic process"/>
    <property type="evidence" value="ECO:0007669"/>
    <property type="project" value="TreeGrafter"/>
</dbReference>
<dbReference type="CDD" id="cd03429">
    <property type="entry name" value="NUDIX_NADH_pyrophosphatase_Nudt13"/>
    <property type="match status" value="1"/>
</dbReference>
<dbReference type="Gene3D" id="3.90.79.10">
    <property type="entry name" value="Nucleoside Triphosphate Pyrophosphohydrolase"/>
    <property type="match status" value="1"/>
</dbReference>
<evidence type="ECO:0000256" key="12">
    <source>
        <dbReference type="ARBA" id="ARBA00023869"/>
    </source>
</evidence>
<evidence type="ECO:0000256" key="13">
    <source>
        <dbReference type="ARBA" id="ARBA00030313"/>
    </source>
</evidence>
<dbReference type="AlphaFoldDB" id="A0A401SI61"/>
<dbReference type="InterPro" id="IPR000086">
    <property type="entry name" value="NUDIX_hydrolase_dom"/>
</dbReference>
<dbReference type="Gene3D" id="1.25.40.20">
    <property type="entry name" value="Ankyrin repeat-containing domain"/>
    <property type="match status" value="1"/>
</dbReference>
<dbReference type="InterPro" id="IPR050241">
    <property type="entry name" value="NAD-cap_RNA_hydrolase_NudC"/>
</dbReference>
<evidence type="ECO:0000256" key="10">
    <source>
        <dbReference type="ARBA" id="ARBA00023027"/>
    </source>
</evidence>
<dbReference type="OrthoDB" id="10249612at2759"/>
<dbReference type="SUPFAM" id="SSF55811">
    <property type="entry name" value="Nudix"/>
    <property type="match status" value="1"/>
</dbReference>
<evidence type="ECO:0000256" key="16">
    <source>
        <dbReference type="ARBA" id="ARBA00046702"/>
    </source>
</evidence>
<dbReference type="GO" id="GO:0005777">
    <property type="term" value="C:peroxisome"/>
    <property type="evidence" value="ECO:0007669"/>
    <property type="project" value="UniProtKB-SubCell"/>
</dbReference>
<comment type="caution">
    <text evidence="22">The sequence shown here is derived from an EMBL/GenBank/DDBJ whole genome shotgun (WGS) entry which is preliminary data.</text>
</comment>
<comment type="catalytic activity">
    <reaction evidence="17">
        <text>NADPH + H2O = reduced beta-nicotinamide D-ribonucleotide + adenosine 2',5'-bisphosphate + 2 H(+)</text>
        <dbReference type="Rhea" id="RHEA:60820"/>
        <dbReference type="ChEBI" id="CHEBI:15377"/>
        <dbReference type="ChEBI" id="CHEBI:15378"/>
        <dbReference type="ChEBI" id="CHEBI:57783"/>
        <dbReference type="ChEBI" id="CHEBI:90832"/>
        <dbReference type="ChEBI" id="CHEBI:194156"/>
    </reaction>
    <physiologicalReaction direction="left-to-right" evidence="17">
        <dbReference type="Rhea" id="RHEA:60821"/>
    </physiologicalReaction>
</comment>
<keyword evidence="7" id="KW-0378">Hydrolase</keyword>
<dbReference type="SMART" id="SM00248">
    <property type="entry name" value="ANK"/>
    <property type="match status" value="3"/>
</dbReference>
<evidence type="ECO:0000313" key="23">
    <source>
        <dbReference type="Proteomes" id="UP000287033"/>
    </source>
</evidence>
<comment type="cofactor">
    <cofactor evidence="2">
        <name>Zn(2+)</name>
        <dbReference type="ChEBI" id="CHEBI:29105"/>
    </cofactor>
</comment>
<keyword evidence="8" id="KW-0460">Magnesium</keyword>
<feature type="repeat" description="ANK" evidence="20">
    <location>
        <begin position="93"/>
        <end position="125"/>
    </location>
</feature>
<comment type="function">
    <text evidence="15">mRNA decapping enzyme that specifically removes the nicotinamide adenine dinucleotide (NAD) cap from a subset of mRNAs by hydrolyzing the diphosphate linkage to produce nicotinamide mononucleotide (NMN) and 5' monophosphate mRNA. The NAD-cap is present at the 5'-end of some RNAs; in contrast to the canonical N7 methylguanosine (m7G) cap, the NAD cap promotes mRNA decay. Preferentially acts on NAD-capped transcripts in response to nutrient stress. Also acts on free nicotinamide adenine dinucleotide molecules: hydrolyzes NAD(H) into NMN(H) and AMP, and NADPH into NMNH and 2',5'-ADP. May act to regulate the concentration of peroxisomal nicotinamide nucleotide cofactors required for oxidative metabolism in this organelle. Regulates the levels of circadian clock components PER1, PER2, PER3 and CRY2 in the liver.</text>
</comment>
<accession>A0A401SI61</accession>
<proteinExistence type="inferred from homology"/>
<evidence type="ECO:0000256" key="7">
    <source>
        <dbReference type="ARBA" id="ARBA00022801"/>
    </source>
</evidence>
<dbReference type="InterPro" id="IPR036770">
    <property type="entry name" value="Ankyrin_rpt-contain_sf"/>
</dbReference>
<dbReference type="GO" id="GO:0019677">
    <property type="term" value="P:NAD+ catabolic process"/>
    <property type="evidence" value="ECO:0007669"/>
    <property type="project" value="TreeGrafter"/>
</dbReference>
<organism evidence="22 23">
    <name type="scientific">Chiloscyllium punctatum</name>
    <name type="common">Brownbanded bambooshark</name>
    <name type="synonym">Hemiscyllium punctatum</name>
    <dbReference type="NCBI Taxonomy" id="137246"/>
    <lineage>
        <taxon>Eukaryota</taxon>
        <taxon>Metazoa</taxon>
        <taxon>Chordata</taxon>
        <taxon>Craniata</taxon>
        <taxon>Vertebrata</taxon>
        <taxon>Chondrichthyes</taxon>
        <taxon>Elasmobranchii</taxon>
        <taxon>Galeomorphii</taxon>
        <taxon>Galeoidea</taxon>
        <taxon>Orectolobiformes</taxon>
        <taxon>Hemiscylliidae</taxon>
        <taxon>Chiloscyllium</taxon>
    </lineage>
</organism>
<dbReference type="STRING" id="137246.A0A401SI61"/>
<dbReference type="Pfam" id="PF12796">
    <property type="entry name" value="Ank_2"/>
    <property type="match status" value="1"/>
</dbReference>
<evidence type="ECO:0000256" key="6">
    <source>
        <dbReference type="ARBA" id="ARBA00022723"/>
    </source>
</evidence>
<dbReference type="PROSITE" id="PS50297">
    <property type="entry name" value="ANK_REP_REGION"/>
    <property type="match status" value="1"/>
</dbReference>
<dbReference type="Pfam" id="PF09296">
    <property type="entry name" value="NUDIX-like"/>
    <property type="match status" value="1"/>
</dbReference>
<protein>
    <recommendedName>
        <fullName evidence="12">NAD-capped RNA hydrolase NUDT12</fullName>
        <ecNumber evidence="5">3.6.1.22</ecNumber>
    </recommendedName>
    <alternativeName>
        <fullName evidence="13">NADH pyrophosphatase NUDT12</fullName>
    </alternativeName>
    <alternativeName>
        <fullName evidence="14">Nucleoside diphosphate-linked moiety X motif 12</fullName>
    </alternativeName>
</protein>